<keyword evidence="2" id="KW-1185">Reference proteome</keyword>
<comment type="caution">
    <text evidence="1">The sequence shown here is derived from an EMBL/GenBank/DDBJ whole genome shotgun (WGS) entry which is preliminary data.</text>
</comment>
<organism evidence="1 2">
    <name type="scientific">Protopolystoma xenopodis</name>
    <dbReference type="NCBI Taxonomy" id="117903"/>
    <lineage>
        <taxon>Eukaryota</taxon>
        <taxon>Metazoa</taxon>
        <taxon>Spiralia</taxon>
        <taxon>Lophotrochozoa</taxon>
        <taxon>Platyhelminthes</taxon>
        <taxon>Monogenea</taxon>
        <taxon>Polyopisthocotylea</taxon>
        <taxon>Polystomatidea</taxon>
        <taxon>Polystomatidae</taxon>
        <taxon>Protopolystoma</taxon>
    </lineage>
</organism>
<evidence type="ECO:0000313" key="1">
    <source>
        <dbReference type="EMBL" id="VEL33047.1"/>
    </source>
</evidence>
<evidence type="ECO:0000313" key="2">
    <source>
        <dbReference type="Proteomes" id="UP000784294"/>
    </source>
</evidence>
<dbReference type="Proteomes" id="UP000784294">
    <property type="component" value="Unassembled WGS sequence"/>
</dbReference>
<proteinExistence type="predicted"/>
<sequence length="525" mass="56197">MPHSQSSDPIDLNELVRSCDCQDMKSSNLSPFGARGLPRVSLRTIQLGTDLGQRARIHPDPIFSACQPIESPLCSFNPVGQLRKEPIIELSLPESALAAEDRFSQTPISSSPGFLSAPYSFGPSQILINNKYGTGASVSCTSGPSVAEISCPAEGLTTIVSSIAAQPHLPASDSCLVGPAAFTRPVRRRRRSLLPNVHELMDATAAIGATCLARTRCINGNTSPGFCPGTGSTSLSSAAFKSCLHFYDHLQGTTTNQQQQQPVGLMGQLVRSMDANGLSEAIALATGVMETTTALRLGKSVPGALTFGPSLTTATSSASASGVAKRRYKYNRLHKSARSSLAFQSLMEFHKTQPNTGEALLSGLTASLTSSGSELRQIDGNNPTETAMTKAREETAGDQGQIDWLLQAITVCPDLCGFLNSSEQSSNGAGSLPQTYTAFLSVPSLPRRLMTPTMTVSGRPVDWLVRSPFLQAWEAELDRPAGGLWRLRRRLCLQLSKVCQARQHEQDCKSKVSFILCSIFIFLCV</sequence>
<protein>
    <submittedName>
        <fullName evidence="1">Uncharacterized protein</fullName>
    </submittedName>
</protein>
<dbReference type="EMBL" id="CAAALY010245081">
    <property type="protein sequence ID" value="VEL33047.1"/>
    <property type="molecule type" value="Genomic_DNA"/>
</dbReference>
<reference evidence="1" key="1">
    <citation type="submission" date="2018-11" db="EMBL/GenBank/DDBJ databases">
        <authorList>
            <consortium name="Pathogen Informatics"/>
        </authorList>
    </citation>
    <scope>NUCLEOTIDE SEQUENCE</scope>
</reference>
<name>A0A3S5CSJ8_9PLAT</name>
<accession>A0A3S5CSJ8</accession>
<dbReference type="AlphaFoldDB" id="A0A3S5CSJ8"/>
<gene>
    <name evidence="1" type="ORF">PXEA_LOCUS26487</name>
</gene>